<feature type="transmembrane region" description="Helical" evidence="2">
    <location>
        <begin position="433"/>
        <end position="458"/>
    </location>
</feature>
<proteinExistence type="predicted"/>
<feature type="transmembrane region" description="Helical" evidence="2">
    <location>
        <begin position="371"/>
        <end position="394"/>
    </location>
</feature>
<protein>
    <submittedName>
        <fullName evidence="3">Uncharacterized protein</fullName>
    </submittedName>
</protein>
<reference evidence="3 4" key="1">
    <citation type="journal article" date="2016" name="Nat. Commun.">
        <title>Thousands of microbial genomes shed light on interconnected biogeochemical processes in an aquifer system.</title>
        <authorList>
            <person name="Anantharaman K."/>
            <person name="Brown C.T."/>
            <person name="Hug L.A."/>
            <person name="Sharon I."/>
            <person name="Castelle C.J."/>
            <person name="Probst A.J."/>
            <person name="Thomas B.C."/>
            <person name="Singh A."/>
            <person name="Wilkins M.J."/>
            <person name="Karaoz U."/>
            <person name="Brodie E.L."/>
            <person name="Williams K.H."/>
            <person name="Hubbard S.S."/>
            <person name="Banfield J.F."/>
        </authorList>
    </citation>
    <scope>NUCLEOTIDE SEQUENCE [LARGE SCALE GENOMIC DNA]</scope>
</reference>
<comment type="caution">
    <text evidence="3">The sequence shown here is derived from an EMBL/GenBank/DDBJ whole genome shotgun (WGS) entry which is preliminary data.</text>
</comment>
<feature type="transmembrane region" description="Helical" evidence="2">
    <location>
        <begin position="525"/>
        <end position="547"/>
    </location>
</feature>
<dbReference type="EMBL" id="MFKE01000030">
    <property type="protein sequence ID" value="OGG34418.1"/>
    <property type="molecule type" value="Genomic_DNA"/>
</dbReference>
<dbReference type="STRING" id="1798401.A2363_00505"/>
<accession>A0A1F6BC17</accession>
<evidence type="ECO:0000313" key="3">
    <source>
        <dbReference type="EMBL" id="OGG34418.1"/>
    </source>
</evidence>
<keyword evidence="2" id="KW-0812">Transmembrane</keyword>
<dbReference type="Proteomes" id="UP000176186">
    <property type="component" value="Unassembled WGS sequence"/>
</dbReference>
<feature type="compositionally biased region" description="Basic and acidic residues" evidence="1">
    <location>
        <begin position="8"/>
        <end position="20"/>
    </location>
</feature>
<feature type="transmembrane region" description="Helical" evidence="2">
    <location>
        <begin position="337"/>
        <end position="359"/>
    </location>
</feature>
<evidence type="ECO:0000313" key="4">
    <source>
        <dbReference type="Proteomes" id="UP000176186"/>
    </source>
</evidence>
<evidence type="ECO:0000256" key="1">
    <source>
        <dbReference type="SAM" id="MobiDB-lite"/>
    </source>
</evidence>
<keyword evidence="2" id="KW-0472">Membrane</keyword>
<feature type="region of interest" description="Disordered" evidence="1">
    <location>
        <begin position="1"/>
        <end position="20"/>
    </location>
</feature>
<organism evidence="3 4">
    <name type="scientific">Candidatus Gottesmanbacteria bacterium RIFOXYB1_FULL_47_11</name>
    <dbReference type="NCBI Taxonomy" id="1798401"/>
    <lineage>
        <taxon>Bacteria</taxon>
        <taxon>Candidatus Gottesmaniibacteriota</taxon>
    </lineage>
</organism>
<dbReference type="AlphaFoldDB" id="A0A1F6BC17"/>
<gene>
    <name evidence="3" type="ORF">A2363_00505</name>
</gene>
<feature type="transmembrane region" description="Helical" evidence="2">
    <location>
        <begin position="464"/>
        <end position="486"/>
    </location>
</feature>
<sequence length="562" mass="64363">MTDPTLQPEDKPTAPIGEDIHPLTPEFERLAKTYVQGLKSAKIVVTPIHVDEIASRIAKFYEMVRKVVDWKDDNVLRRSAIERALKRTLFPKLSGVTIRTDIDTYRVAYSITSDLIRGGHLPNDDVSKESVLTVENALKKYLYIIDHAEFASPDLIPLKRKINFATFIIELAACEIEEILTNPVKERALIQTMTESLTGRIRILPQGSLSDQEKKTHIFIATCRTLFDLDDHFILYELLKHSYPGWGAPEATLLARLATEVPRVWLSSEQVLEHPVSRQLYTICERTDAVFMLIGDIMEQYKETPEKLVGILSNKTALTDHLVEVYEKRYASLKTRLVRLAIFSTLSVFLSNWVTFFIIEVPMASWFYEGFNLFTAIIDFVVPTAVMFALVSIIHPPAADNIERVKKAVYQFMYSDERTKHFDVYLKRQSNSVVSLIMAILYMVMMFGVLGGVGYVFYIARLPITSVLFDTFTIALTFFAAVLIRNKSKELSVDDRSSVWEFLLDMVSVPIARIGSFLAAKWKEYNVIAILFTFLIETPMVVVFDFIESWSQYLKERKSELH</sequence>
<keyword evidence="2" id="KW-1133">Transmembrane helix</keyword>
<name>A0A1F6BC17_9BACT</name>
<evidence type="ECO:0000256" key="2">
    <source>
        <dbReference type="SAM" id="Phobius"/>
    </source>
</evidence>